<dbReference type="Pfam" id="PF23562">
    <property type="entry name" value="AMP-binding_C_3"/>
    <property type="match status" value="1"/>
</dbReference>
<organism evidence="4 5">
    <name type="scientific">Leucobacter allii</name>
    <dbReference type="NCBI Taxonomy" id="2932247"/>
    <lineage>
        <taxon>Bacteria</taxon>
        <taxon>Bacillati</taxon>
        <taxon>Actinomycetota</taxon>
        <taxon>Actinomycetes</taxon>
        <taxon>Micrococcales</taxon>
        <taxon>Microbacteriaceae</taxon>
        <taxon>Leucobacter</taxon>
    </lineage>
</organism>
<feature type="domain" description="AMP-dependent synthetase/ligase" evidence="3">
    <location>
        <begin position="16"/>
        <end position="366"/>
    </location>
</feature>
<keyword evidence="2" id="KW-0067">ATP-binding</keyword>
<dbReference type="InterPro" id="IPR042099">
    <property type="entry name" value="ANL_N_sf"/>
</dbReference>
<accession>A0ABY4FIV4</accession>
<gene>
    <name evidence="4" type="ORF">MUN78_12255</name>
</gene>
<dbReference type="InterPro" id="IPR000873">
    <property type="entry name" value="AMP-dep_synth/lig_dom"/>
</dbReference>
<dbReference type="PROSITE" id="PS00455">
    <property type="entry name" value="AMP_BINDING"/>
    <property type="match status" value="1"/>
</dbReference>
<evidence type="ECO:0000259" key="3">
    <source>
        <dbReference type="Pfam" id="PF00501"/>
    </source>
</evidence>
<evidence type="ECO:0000256" key="1">
    <source>
        <dbReference type="ARBA" id="ARBA00022741"/>
    </source>
</evidence>
<dbReference type="EMBL" id="CP095045">
    <property type="protein sequence ID" value="UOQ56443.1"/>
    <property type="molecule type" value="Genomic_DNA"/>
</dbReference>
<evidence type="ECO:0000313" key="5">
    <source>
        <dbReference type="Proteomes" id="UP000831786"/>
    </source>
</evidence>
<protein>
    <submittedName>
        <fullName evidence="4">AMP-dependent synthetase/ligase</fullName>
    </submittedName>
</protein>
<evidence type="ECO:0000256" key="2">
    <source>
        <dbReference type="ARBA" id="ARBA00022840"/>
    </source>
</evidence>
<dbReference type="SUPFAM" id="SSF56801">
    <property type="entry name" value="Acetyl-CoA synthetase-like"/>
    <property type="match status" value="1"/>
</dbReference>
<dbReference type="Proteomes" id="UP000831786">
    <property type="component" value="Chromosome"/>
</dbReference>
<keyword evidence="5" id="KW-1185">Reference proteome</keyword>
<proteinExistence type="predicted"/>
<dbReference type="Pfam" id="PF00501">
    <property type="entry name" value="AMP-binding"/>
    <property type="match status" value="1"/>
</dbReference>
<dbReference type="CDD" id="cd05907">
    <property type="entry name" value="VL_LC_FACS_like"/>
    <property type="match status" value="1"/>
</dbReference>
<dbReference type="InterPro" id="IPR020845">
    <property type="entry name" value="AMP-binding_CS"/>
</dbReference>
<evidence type="ECO:0000313" key="4">
    <source>
        <dbReference type="EMBL" id="UOQ56443.1"/>
    </source>
</evidence>
<name>A0ABY4FIV4_9MICO</name>
<reference evidence="4 5" key="1">
    <citation type="submission" date="2022-04" db="EMBL/GenBank/DDBJ databases">
        <title>Leucobacter sp. isolated from rhizosphere of garlic.</title>
        <authorList>
            <person name="Won M."/>
            <person name="Lee C.-M."/>
            <person name="Woen H.-Y."/>
            <person name="Kwon S.-W."/>
        </authorList>
    </citation>
    <scope>NUCLEOTIDE SEQUENCE [LARGE SCALE GENOMIC DNA]</scope>
    <source>
        <strain evidence="4 5">H21R-40</strain>
    </source>
</reference>
<dbReference type="PANTHER" id="PTHR43272:SF33">
    <property type="entry name" value="AMP-BINDING DOMAIN-CONTAINING PROTEIN-RELATED"/>
    <property type="match status" value="1"/>
</dbReference>
<dbReference type="PANTHER" id="PTHR43272">
    <property type="entry name" value="LONG-CHAIN-FATTY-ACID--COA LIGASE"/>
    <property type="match status" value="1"/>
</dbReference>
<dbReference type="Gene3D" id="3.40.50.12780">
    <property type="entry name" value="N-terminal domain of ligase-like"/>
    <property type="match status" value="1"/>
</dbReference>
<keyword evidence="1" id="KW-0547">Nucleotide-binding</keyword>
<sequence length="548" mass="57775">MPQTVAALLRPMLHAHPSAPAQRFLRDGEWHARDYGELHALVAGVAEGLADAGIGRGDRIGLMVRTRPDWTVIELAAAVLGAVLVPVYPTATPEQLEWLLASAEPRMLIVEAGTPLPPAARGLPAGVVEIGRAEGELGSLLRSSGGLRGTDKWAAGLPDDVFTIAFSSGSTGRPKGCVILQRNYAAVLRMVLEAERHPVHAHAHRASAFIYLPLAHASARLQQLTSLCLGGEIVYGDGSRGTAGILEQIAESAPSYVAGVPRLFEQAAARHAEDPGGLRAAFGERLVYALSGGAPLAHDVLDVYAGAGVAIVDGYGLTESSTAVAIGTPHDFRRGTVGRPLPGLEVRIAADGEVLVRGPNVFAGYLGDPEATARAITDGWLRTGDLGRVDEAGFLTITGRAKNVIVTSTGKNISPEDYENAFRAETGVEDFVLVGDRRPYVIGIAAAGRGRALETEVLRSAALRLNGERAPQERVQKILVLDEPFRQELGESTASGKVVRTAVERRHRDRLDRIYAGDAATPVLHVEDQPGGIVAAGRPITGPATEGV</sequence>
<dbReference type="RefSeq" id="WP_244690244.1">
    <property type="nucleotide sequence ID" value="NZ_CP095044.1"/>
</dbReference>